<reference evidence="2" key="1">
    <citation type="submission" date="2023-07" db="EMBL/GenBank/DDBJ databases">
        <title>A chromosome-level genome assembly of Lolium multiflorum.</title>
        <authorList>
            <person name="Chen Y."/>
            <person name="Copetti D."/>
            <person name="Kolliker R."/>
            <person name="Studer B."/>
        </authorList>
    </citation>
    <scope>NUCLEOTIDE SEQUENCE</scope>
    <source>
        <strain evidence="2">02402/16</strain>
        <tissue evidence="2">Leaf</tissue>
    </source>
</reference>
<dbReference type="AlphaFoldDB" id="A0AAD8W359"/>
<proteinExistence type="predicted"/>
<evidence type="ECO:0000313" key="3">
    <source>
        <dbReference type="Proteomes" id="UP001231189"/>
    </source>
</evidence>
<evidence type="ECO:0000313" key="2">
    <source>
        <dbReference type="EMBL" id="KAK1641926.1"/>
    </source>
</evidence>
<feature type="region of interest" description="Disordered" evidence="1">
    <location>
        <begin position="35"/>
        <end position="83"/>
    </location>
</feature>
<feature type="compositionally biased region" description="Acidic residues" evidence="1">
    <location>
        <begin position="53"/>
        <end position="73"/>
    </location>
</feature>
<protein>
    <submittedName>
        <fullName evidence="2">Uncharacterized protein</fullName>
    </submittedName>
</protein>
<organism evidence="2 3">
    <name type="scientific">Lolium multiflorum</name>
    <name type="common">Italian ryegrass</name>
    <name type="synonym">Lolium perenne subsp. multiflorum</name>
    <dbReference type="NCBI Taxonomy" id="4521"/>
    <lineage>
        <taxon>Eukaryota</taxon>
        <taxon>Viridiplantae</taxon>
        <taxon>Streptophyta</taxon>
        <taxon>Embryophyta</taxon>
        <taxon>Tracheophyta</taxon>
        <taxon>Spermatophyta</taxon>
        <taxon>Magnoliopsida</taxon>
        <taxon>Liliopsida</taxon>
        <taxon>Poales</taxon>
        <taxon>Poaceae</taxon>
        <taxon>BOP clade</taxon>
        <taxon>Pooideae</taxon>
        <taxon>Poodae</taxon>
        <taxon>Poeae</taxon>
        <taxon>Poeae Chloroplast Group 2 (Poeae type)</taxon>
        <taxon>Loliodinae</taxon>
        <taxon>Loliinae</taxon>
        <taxon>Lolium</taxon>
    </lineage>
</organism>
<accession>A0AAD8W359</accession>
<keyword evidence="3" id="KW-1185">Reference proteome</keyword>
<gene>
    <name evidence="2" type="ORF">QYE76_059731</name>
</gene>
<sequence length="83" mass="9178">MEAESQASFRGGDYRQITLDARQAAVLSAMDHGKNFVDLAGPSEPLTPKKEEDDWSFDFSDDDSGGDGNDAENLDYNTFKGRR</sequence>
<dbReference type="EMBL" id="JAUUTY010000004">
    <property type="protein sequence ID" value="KAK1641926.1"/>
    <property type="molecule type" value="Genomic_DNA"/>
</dbReference>
<evidence type="ECO:0000256" key="1">
    <source>
        <dbReference type="SAM" id="MobiDB-lite"/>
    </source>
</evidence>
<dbReference type="Proteomes" id="UP001231189">
    <property type="component" value="Unassembled WGS sequence"/>
</dbReference>
<comment type="caution">
    <text evidence="2">The sequence shown here is derived from an EMBL/GenBank/DDBJ whole genome shotgun (WGS) entry which is preliminary data.</text>
</comment>
<name>A0AAD8W359_LOLMU</name>